<gene>
    <name evidence="1" type="ORF">PVAP13_1KG182300</name>
</gene>
<dbReference type="EMBL" id="CM029037">
    <property type="protein sequence ID" value="KAG2657649.1"/>
    <property type="molecule type" value="Genomic_DNA"/>
</dbReference>
<evidence type="ECO:0000313" key="1">
    <source>
        <dbReference type="EMBL" id="KAG2657649.1"/>
    </source>
</evidence>
<evidence type="ECO:0000313" key="2">
    <source>
        <dbReference type="Proteomes" id="UP000823388"/>
    </source>
</evidence>
<organism evidence="1 2">
    <name type="scientific">Panicum virgatum</name>
    <name type="common">Blackwell switchgrass</name>
    <dbReference type="NCBI Taxonomy" id="38727"/>
    <lineage>
        <taxon>Eukaryota</taxon>
        <taxon>Viridiplantae</taxon>
        <taxon>Streptophyta</taxon>
        <taxon>Embryophyta</taxon>
        <taxon>Tracheophyta</taxon>
        <taxon>Spermatophyta</taxon>
        <taxon>Magnoliopsida</taxon>
        <taxon>Liliopsida</taxon>
        <taxon>Poales</taxon>
        <taxon>Poaceae</taxon>
        <taxon>PACMAD clade</taxon>
        <taxon>Panicoideae</taxon>
        <taxon>Panicodae</taxon>
        <taxon>Paniceae</taxon>
        <taxon>Panicinae</taxon>
        <taxon>Panicum</taxon>
        <taxon>Panicum sect. Hiantes</taxon>
    </lineage>
</organism>
<keyword evidence="2" id="KW-1185">Reference proteome</keyword>
<reference evidence="1" key="1">
    <citation type="submission" date="2020-05" db="EMBL/GenBank/DDBJ databases">
        <title>WGS assembly of Panicum virgatum.</title>
        <authorList>
            <person name="Lovell J.T."/>
            <person name="Jenkins J."/>
            <person name="Shu S."/>
            <person name="Juenger T.E."/>
            <person name="Schmutz J."/>
        </authorList>
    </citation>
    <scope>NUCLEOTIDE SEQUENCE</scope>
    <source>
        <strain evidence="1">AP13</strain>
    </source>
</reference>
<name>A0A8T0XQB4_PANVG</name>
<comment type="caution">
    <text evidence="1">The sequence shown here is derived from an EMBL/GenBank/DDBJ whole genome shotgun (WGS) entry which is preliminary data.</text>
</comment>
<proteinExistence type="predicted"/>
<dbReference type="Proteomes" id="UP000823388">
    <property type="component" value="Chromosome 1K"/>
</dbReference>
<sequence length="145" mass="15739">MLDDEKGDFVGTAVCEKCREAFPSLTGATDHQDASNIDVHLPKLKPQGERGRGQHGGCSTSLPCAGTRQCCGAARQGKGLCSPPARRLRFNDNFPCASHARKIFVDRDKRGLYMTTVCTFRSNEFCSLLDSSVSYSIGGQQDICC</sequence>
<accession>A0A8T0XQB4</accession>
<protein>
    <submittedName>
        <fullName evidence="1">Uncharacterized protein</fullName>
    </submittedName>
</protein>
<dbReference type="AlphaFoldDB" id="A0A8T0XQB4"/>